<comment type="caution">
    <text evidence="2">The sequence shown here is derived from an EMBL/GenBank/DDBJ whole genome shotgun (WGS) entry which is preliminary data.</text>
</comment>
<dbReference type="OrthoDB" id="8195964at2759"/>
<feature type="region of interest" description="Disordered" evidence="1">
    <location>
        <begin position="1"/>
        <end position="55"/>
    </location>
</feature>
<gene>
    <name evidence="2" type="ORF">GE061_000440</name>
</gene>
<evidence type="ECO:0000313" key="2">
    <source>
        <dbReference type="EMBL" id="KAF6216102.1"/>
    </source>
</evidence>
<dbReference type="AlphaFoldDB" id="A0A8S9Y498"/>
<sequence>MEPAAAFYGNSHSDSMDGPEAAQAPESEKTGEEKTESESPTYLSQHGGHAFGNEERVVVTNEISAPYEVPQFPIEQIESKLATQRVLTSRATKEVWDKKSVYEPSIPGSVNDDTDKSFKVDEYDYVPHFQRVSISGEDVTGSKVVWTSYKAFDFLK</sequence>
<proteinExistence type="predicted"/>
<evidence type="ECO:0000313" key="3">
    <source>
        <dbReference type="Proteomes" id="UP000466442"/>
    </source>
</evidence>
<dbReference type="EMBL" id="WIXP02000001">
    <property type="protein sequence ID" value="KAF6216102.1"/>
    <property type="molecule type" value="Genomic_DNA"/>
</dbReference>
<name>A0A8S9Y498_APOLU</name>
<organism evidence="2 3">
    <name type="scientific">Apolygus lucorum</name>
    <name type="common">Small green plant bug</name>
    <name type="synonym">Lygocoris lucorum</name>
    <dbReference type="NCBI Taxonomy" id="248454"/>
    <lineage>
        <taxon>Eukaryota</taxon>
        <taxon>Metazoa</taxon>
        <taxon>Ecdysozoa</taxon>
        <taxon>Arthropoda</taxon>
        <taxon>Hexapoda</taxon>
        <taxon>Insecta</taxon>
        <taxon>Pterygota</taxon>
        <taxon>Neoptera</taxon>
        <taxon>Paraneoptera</taxon>
        <taxon>Hemiptera</taxon>
        <taxon>Heteroptera</taxon>
        <taxon>Panheteroptera</taxon>
        <taxon>Cimicomorpha</taxon>
        <taxon>Miridae</taxon>
        <taxon>Mirini</taxon>
        <taxon>Apolygus</taxon>
    </lineage>
</organism>
<evidence type="ECO:0000256" key="1">
    <source>
        <dbReference type="SAM" id="MobiDB-lite"/>
    </source>
</evidence>
<reference evidence="2" key="1">
    <citation type="journal article" date="2021" name="Mol. Ecol. Resour.">
        <title>Apolygus lucorum genome provides insights into omnivorousness and mesophyll feeding.</title>
        <authorList>
            <person name="Liu Y."/>
            <person name="Liu H."/>
            <person name="Wang H."/>
            <person name="Huang T."/>
            <person name="Liu B."/>
            <person name="Yang B."/>
            <person name="Yin L."/>
            <person name="Li B."/>
            <person name="Zhang Y."/>
            <person name="Zhang S."/>
            <person name="Jiang F."/>
            <person name="Zhang X."/>
            <person name="Ren Y."/>
            <person name="Wang B."/>
            <person name="Wang S."/>
            <person name="Lu Y."/>
            <person name="Wu K."/>
            <person name="Fan W."/>
            <person name="Wang G."/>
        </authorList>
    </citation>
    <scope>NUCLEOTIDE SEQUENCE</scope>
    <source>
        <strain evidence="2">12Hb</strain>
    </source>
</reference>
<feature type="compositionally biased region" description="Basic and acidic residues" evidence="1">
    <location>
        <begin position="26"/>
        <end position="37"/>
    </location>
</feature>
<accession>A0A8S9Y498</accession>
<keyword evidence="3" id="KW-1185">Reference proteome</keyword>
<dbReference type="Proteomes" id="UP000466442">
    <property type="component" value="Linkage Group LG1"/>
</dbReference>
<protein>
    <submittedName>
        <fullName evidence="2">Uncharacterized protein</fullName>
    </submittedName>
</protein>